<dbReference type="InterPro" id="IPR001387">
    <property type="entry name" value="Cro/C1-type_HTH"/>
</dbReference>
<organism evidence="4 5">
    <name type="scientific">Streptomyces xinghaiensis</name>
    <dbReference type="NCBI Taxonomy" id="1038928"/>
    <lineage>
        <taxon>Bacteria</taxon>
        <taxon>Bacillati</taxon>
        <taxon>Actinomycetota</taxon>
        <taxon>Actinomycetes</taxon>
        <taxon>Kitasatosporales</taxon>
        <taxon>Streptomycetaceae</taxon>
        <taxon>Streptomyces</taxon>
    </lineage>
</organism>
<dbReference type="Pfam" id="PF13560">
    <property type="entry name" value="HTH_31"/>
    <property type="match status" value="1"/>
</dbReference>
<feature type="compositionally biased region" description="Low complexity" evidence="1">
    <location>
        <begin position="258"/>
        <end position="275"/>
    </location>
</feature>
<feature type="compositionally biased region" description="Low complexity" evidence="1">
    <location>
        <begin position="107"/>
        <end position="119"/>
    </location>
</feature>
<feature type="transmembrane region" description="Helical" evidence="2">
    <location>
        <begin position="227"/>
        <end position="248"/>
    </location>
</feature>
<comment type="caution">
    <text evidence="4">The sequence shown here is derived from an EMBL/GenBank/DDBJ whole genome shotgun (WGS) entry which is preliminary data.</text>
</comment>
<proteinExistence type="predicted"/>
<evidence type="ECO:0000313" key="5">
    <source>
        <dbReference type="Proteomes" id="UP000028058"/>
    </source>
</evidence>
<feature type="compositionally biased region" description="Low complexity" evidence="1">
    <location>
        <begin position="135"/>
        <end position="164"/>
    </location>
</feature>
<evidence type="ECO:0000256" key="2">
    <source>
        <dbReference type="SAM" id="Phobius"/>
    </source>
</evidence>
<dbReference type="Gene3D" id="1.10.260.40">
    <property type="entry name" value="lambda repressor-like DNA-binding domains"/>
    <property type="match status" value="1"/>
</dbReference>
<dbReference type="EMBL" id="JNAD02000005">
    <property type="protein sequence ID" value="RKM95925.1"/>
    <property type="molecule type" value="Genomic_DNA"/>
</dbReference>
<evidence type="ECO:0000313" key="4">
    <source>
        <dbReference type="EMBL" id="RKM95925.1"/>
    </source>
</evidence>
<feature type="region of interest" description="Disordered" evidence="1">
    <location>
        <begin position="107"/>
        <end position="228"/>
    </location>
</feature>
<feature type="compositionally biased region" description="Basic residues" evidence="1">
    <location>
        <begin position="207"/>
        <end position="225"/>
    </location>
</feature>
<evidence type="ECO:0000259" key="3">
    <source>
        <dbReference type="PROSITE" id="PS50943"/>
    </source>
</evidence>
<dbReference type="GO" id="GO:0003677">
    <property type="term" value="F:DNA binding"/>
    <property type="evidence" value="ECO:0007669"/>
    <property type="project" value="InterPro"/>
</dbReference>
<dbReference type="SMART" id="SM00530">
    <property type="entry name" value="HTH_XRE"/>
    <property type="match status" value="1"/>
</dbReference>
<reference evidence="4 5" key="1">
    <citation type="journal article" date="2014" name="Genome Announc.">
        <title>Draft Genome Sequence of Streptomyces fradiae ATCC 19609, a Strain Highly Sensitive to Antibiotics.</title>
        <authorList>
            <person name="Bekker O.B."/>
            <person name="Klimina K.M."/>
            <person name="Vatlin A.A."/>
            <person name="Zakharevich N.V."/>
            <person name="Kasianov A.S."/>
            <person name="Danilenko V.N."/>
        </authorList>
    </citation>
    <scope>NUCLEOTIDE SEQUENCE [LARGE SCALE GENOMIC DNA]</scope>
    <source>
        <strain evidence="4 5">ATCC 19609</strain>
    </source>
</reference>
<name>A0A3R7ITH2_9ACTN</name>
<feature type="region of interest" description="Disordered" evidence="1">
    <location>
        <begin position="253"/>
        <end position="331"/>
    </location>
</feature>
<dbReference type="CDD" id="cd00093">
    <property type="entry name" value="HTH_XRE"/>
    <property type="match status" value="1"/>
</dbReference>
<keyword evidence="5" id="KW-1185">Reference proteome</keyword>
<feature type="domain" description="HTH cro/C1-type" evidence="3">
    <location>
        <begin position="22"/>
        <end position="77"/>
    </location>
</feature>
<dbReference type="AlphaFoldDB" id="A0A3R7ITH2"/>
<dbReference type="OrthoDB" id="3359627at2"/>
<feature type="compositionally biased region" description="Low complexity" evidence="1">
    <location>
        <begin position="290"/>
        <end position="312"/>
    </location>
</feature>
<gene>
    <name evidence="4" type="ORF">SFRA_012995</name>
</gene>
<accession>A0A3R7ITH2</accession>
<protein>
    <submittedName>
        <fullName evidence="4">Transcriptional regulator</fullName>
    </submittedName>
</protein>
<keyword evidence="2" id="KW-0472">Membrane</keyword>
<evidence type="ECO:0000256" key="1">
    <source>
        <dbReference type="SAM" id="MobiDB-lite"/>
    </source>
</evidence>
<feature type="compositionally biased region" description="Low complexity" evidence="1">
    <location>
        <begin position="171"/>
        <end position="181"/>
    </location>
</feature>
<dbReference type="InterPro" id="IPR010982">
    <property type="entry name" value="Lambda_DNA-bd_dom_sf"/>
</dbReference>
<dbReference type="PROSITE" id="PS50943">
    <property type="entry name" value="HTH_CROC1"/>
    <property type="match status" value="1"/>
</dbReference>
<dbReference type="RefSeq" id="WP_063831705.1">
    <property type="nucleotide sequence ID" value="NZ_CP134822.1"/>
</dbReference>
<dbReference type="SUPFAM" id="SSF47413">
    <property type="entry name" value="lambda repressor-like DNA-binding domains"/>
    <property type="match status" value="1"/>
</dbReference>
<sequence length="531" mass="54031">MREWDGDQVGTAEEKAEFAELLRGLKDRSGLSYGTLAKRLHMSASTLHRYCNGDAVPADYAPVERLARLCKATPDELVEVHRRWVVAGAARDRERRAAAAAAAAVGTAAGTAQADGTAAPGREAPNAPVDGLPGPGARAGAAGATGSAAPAGSPGSAGKAGTAADAGSVGAAGPTTPAGPTEPRDDAAPTAESGTADPAPDPDGRLRPRPVSRTRTRSRTRRFGRKAALGASAAALAVAATAALVSLVPDGKWGEQRSGSASAADSPDADSATGGNAAEDKNGTSPSPSPSASSSDGGASPSAPARGKPKPGTSGNPSPGGKADRNTAREQTGAAPLAVTTRAHAWEHPCSAAYLVDRPPEKVSPPPAVQEAPGWVNAQGAVAADEHRVELTVQGTGEKTVVLQALRVRVVERAGVPAWNAYRMGIGCGGDVPTRTFAVDLAAGNPAPVPKAGQRDFPYKVSESDPEVLYVTAEARSQYVSWYAELEWSSGGRHGILRIDDNGKPFRTTSAKGRPDYGYPLGGDGWITPLD</sequence>
<keyword evidence="2" id="KW-0812">Transmembrane</keyword>
<dbReference type="Proteomes" id="UP000028058">
    <property type="component" value="Unassembled WGS sequence"/>
</dbReference>
<keyword evidence="2" id="KW-1133">Transmembrane helix</keyword>